<dbReference type="RefSeq" id="WP_090156721.1">
    <property type="nucleotide sequence ID" value="NZ_FNAN01000022.1"/>
</dbReference>
<reference evidence="2" key="1">
    <citation type="submission" date="2016-10" db="EMBL/GenBank/DDBJ databases">
        <authorList>
            <person name="Varghese N."/>
            <person name="Submissions S."/>
        </authorList>
    </citation>
    <scope>NUCLEOTIDE SEQUENCE [LARGE SCALE GENOMIC DNA]</scope>
    <source>
        <strain evidence="2">DSM 25329</strain>
    </source>
</reference>
<evidence type="ECO:0000313" key="1">
    <source>
        <dbReference type="EMBL" id="SDG72655.1"/>
    </source>
</evidence>
<dbReference type="STRING" id="659014.SAMN04487996_12288"/>
<organism evidence="1 2">
    <name type="scientific">Dyadobacter soli</name>
    <dbReference type="NCBI Taxonomy" id="659014"/>
    <lineage>
        <taxon>Bacteria</taxon>
        <taxon>Pseudomonadati</taxon>
        <taxon>Bacteroidota</taxon>
        <taxon>Cytophagia</taxon>
        <taxon>Cytophagales</taxon>
        <taxon>Spirosomataceae</taxon>
        <taxon>Dyadobacter</taxon>
    </lineage>
</organism>
<name>A0A1G7WKW6_9BACT</name>
<proteinExistence type="predicted"/>
<protein>
    <submittedName>
        <fullName evidence="1">Uncharacterized protein</fullName>
    </submittedName>
</protein>
<dbReference type="OrthoDB" id="970782at2"/>
<dbReference type="EMBL" id="FNAN01000022">
    <property type="protein sequence ID" value="SDG72655.1"/>
    <property type="molecule type" value="Genomic_DNA"/>
</dbReference>
<keyword evidence="2" id="KW-1185">Reference proteome</keyword>
<sequence>MLFPVKLKLAHYEAEAMRRYLQRMLETSMNPEAKNEVIVLAEHFQKFDSAVRSKVFRVAGTKNCIYSVPLSVARILWYRWQQENGGEAIQSVLGKIDYELNSLDRVPQFPKTLI</sequence>
<evidence type="ECO:0000313" key="2">
    <source>
        <dbReference type="Proteomes" id="UP000198748"/>
    </source>
</evidence>
<dbReference type="AlphaFoldDB" id="A0A1G7WKW6"/>
<accession>A0A1G7WKW6</accession>
<gene>
    <name evidence="1" type="ORF">SAMN04487996_12288</name>
</gene>
<dbReference type="Proteomes" id="UP000198748">
    <property type="component" value="Unassembled WGS sequence"/>
</dbReference>